<reference evidence="1 2" key="1">
    <citation type="submission" date="2018-05" db="EMBL/GenBank/DDBJ databases">
        <title>Rhodohalobacter halophilus gen. nov., sp. nov., a moderately halophilic member of the family Balneolaceae.</title>
        <authorList>
            <person name="Liu Z.-W."/>
        </authorList>
    </citation>
    <scope>NUCLEOTIDE SEQUENCE [LARGE SCALE GENOMIC DNA]</scope>
    <source>
        <strain evidence="1 2">8A47</strain>
    </source>
</reference>
<accession>A0A316TT11</accession>
<dbReference type="RefSeq" id="WP_109646593.1">
    <property type="nucleotide sequence ID" value="NZ_QGGB01000006.1"/>
</dbReference>
<protein>
    <recommendedName>
        <fullName evidence="3">Addiction module component</fullName>
    </recommendedName>
</protein>
<dbReference type="InterPro" id="IPR013406">
    <property type="entry name" value="CHP02574_addiction_mod"/>
</dbReference>
<dbReference type="Proteomes" id="UP000245533">
    <property type="component" value="Unassembled WGS sequence"/>
</dbReference>
<proteinExistence type="predicted"/>
<evidence type="ECO:0000313" key="2">
    <source>
        <dbReference type="Proteomes" id="UP000245533"/>
    </source>
</evidence>
<keyword evidence="2" id="KW-1185">Reference proteome</keyword>
<gene>
    <name evidence="1" type="ORF">DDZ15_08125</name>
</gene>
<sequence length="72" mass="8234">MNKSISIDKLSTAEKIELMEKLWADLSASAGYEPPAWHEEELARRKNAVKEGDATYKSWGQAKKEIRNACYF</sequence>
<dbReference type="EMBL" id="QGGB01000006">
    <property type="protein sequence ID" value="PWN06479.1"/>
    <property type="molecule type" value="Genomic_DNA"/>
</dbReference>
<evidence type="ECO:0000313" key="1">
    <source>
        <dbReference type="EMBL" id="PWN06479.1"/>
    </source>
</evidence>
<comment type="caution">
    <text evidence="1">The sequence shown here is derived from an EMBL/GenBank/DDBJ whole genome shotgun (WGS) entry which is preliminary data.</text>
</comment>
<dbReference type="NCBIfam" id="TIGR02574">
    <property type="entry name" value="stabl_TIGR02574"/>
    <property type="match status" value="1"/>
</dbReference>
<dbReference type="Pfam" id="PF09720">
    <property type="entry name" value="Unstab_antitox"/>
    <property type="match status" value="1"/>
</dbReference>
<dbReference type="OrthoDB" id="200227at2"/>
<dbReference type="AlphaFoldDB" id="A0A316TT11"/>
<evidence type="ECO:0008006" key="3">
    <source>
        <dbReference type="Google" id="ProtNLM"/>
    </source>
</evidence>
<organism evidence="1 2">
    <name type="scientific">Rhodohalobacter mucosus</name>
    <dbReference type="NCBI Taxonomy" id="2079485"/>
    <lineage>
        <taxon>Bacteria</taxon>
        <taxon>Pseudomonadati</taxon>
        <taxon>Balneolota</taxon>
        <taxon>Balneolia</taxon>
        <taxon>Balneolales</taxon>
        <taxon>Balneolaceae</taxon>
        <taxon>Rhodohalobacter</taxon>
    </lineage>
</organism>
<name>A0A316TT11_9BACT</name>